<keyword evidence="2" id="KW-1185">Reference proteome</keyword>
<evidence type="ECO:0000313" key="2">
    <source>
        <dbReference type="Proteomes" id="UP001530377"/>
    </source>
</evidence>
<proteinExistence type="predicted"/>
<gene>
    <name evidence="1" type="ORF">ACHAXA_008627</name>
</gene>
<organism evidence="1 2">
    <name type="scientific">Cyclostephanos tholiformis</name>
    <dbReference type="NCBI Taxonomy" id="382380"/>
    <lineage>
        <taxon>Eukaryota</taxon>
        <taxon>Sar</taxon>
        <taxon>Stramenopiles</taxon>
        <taxon>Ochrophyta</taxon>
        <taxon>Bacillariophyta</taxon>
        <taxon>Coscinodiscophyceae</taxon>
        <taxon>Thalassiosirophycidae</taxon>
        <taxon>Stephanodiscales</taxon>
        <taxon>Stephanodiscaceae</taxon>
        <taxon>Cyclostephanos</taxon>
    </lineage>
</organism>
<protein>
    <submittedName>
        <fullName evidence="1">Uncharacterized protein</fullName>
    </submittedName>
</protein>
<sequence>MIPLLLVCVWWASPFLMM</sequence>
<accession>A0ABD3R500</accession>
<dbReference type="EMBL" id="JALLPB020000607">
    <property type="protein sequence ID" value="KAL3807617.1"/>
    <property type="molecule type" value="Genomic_DNA"/>
</dbReference>
<name>A0ABD3R500_9STRA</name>
<dbReference type="AlphaFoldDB" id="A0ABD3R500"/>
<evidence type="ECO:0000313" key="1">
    <source>
        <dbReference type="EMBL" id="KAL3807617.1"/>
    </source>
</evidence>
<reference evidence="1 2" key="1">
    <citation type="submission" date="2024-10" db="EMBL/GenBank/DDBJ databases">
        <title>Updated reference genomes for cyclostephanoid diatoms.</title>
        <authorList>
            <person name="Roberts W.R."/>
            <person name="Alverson A.J."/>
        </authorList>
    </citation>
    <scope>NUCLEOTIDE SEQUENCE [LARGE SCALE GENOMIC DNA]</scope>
    <source>
        <strain evidence="1 2">AJA228-03</strain>
    </source>
</reference>
<comment type="caution">
    <text evidence="1">The sequence shown here is derived from an EMBL/GenBank/DDBJ whole genome shotgun (WGS) entry which is preliminary data.</text>
</comment>
<dbReference type="Proteomes" id="UP001530377">
    <property type="component" value="Unassembled WGS sequence"/>
</dbReference>